<gene>
    <name evidence="1" type="ORF">P0Y53_14595</name>
</gene>
<evidence type="ECO:0000313" key="2">
    <source>
        <dbReference type="Proteomes" id="UP001220610"/>
    </source>
</evidence>
<organism evidence="1 2">
    <name type="scientific">Candidatus Pseudobacter hemicellulosilyticus</name>
    <dbReference type="NCBI Taxonomy" id="3121375"/>
    <lineage>
        <taxon>Bacteria</taxon>
        <taxon>Pseudomonadati</taxon>
        <taxon>Bacteroidota</taxon>
        <taxon>Chitinophagia</taxon>
        <taxon>Chitinophagales</taxon>
        <taxon>Chitinophagaceae</taxon>
        <taxon>Pseudobacter</taxon>
    </lineage>
</organism>
<dbReference type="AlphaFoldDB" id="A0AAJ5WN91"/>
<sequence>MPNILIIAGNPAELAALQQLAEQKGFQVTIVDSELMKAKTLEEITRNTAPTQDPSVVNEPATAYVTKKNTMEKLIIESDNPAKMGEIRTMLAGLGVSVQSEDEYEFNRQLLARQELVKWAEENPRYDISEEDIQSIVEEVRAKRYGGTQKD</sequence>
<accession>A0AAJ5WN91</accession>
<evidence type="ECO:0000313" key="1">
    <source>
        <dbReference type="EMBL" id="WEK33717.1"/>
    </source>
</evidence>
<reference evidence="1" key="1">
    <citation type="submission" date="2023-03" db="EMBL/GenBank/DDBJ databases">
        <title>Andean soil-derived lignocellulolytic bacterial consortium as a source of novel taxa and putative plastic-active enzymes.</title>
        <authorList>
            <person name="Diaz-Garcia L."/>
            <person name="Chuvochina M."/>
            <person name="Feuerriegel G."/>
            <person name="Bunk B."/>
            <person name="Sproer C."/>
            <person name="Streit W.R."/>
            <person name="Rodriguez L.M."/>
            <person name="Overmann J."/>
            <person name="Jimenez D.J."/>
        </authorList>
    </citation>
    <scope>NUCLEOTIDE SEQUENCE</scope>
    <source>
        <strain evidence="1">MAG 7</strain>
    </source>
</reference>
<dbReference type="EMBL" id="CP119311">
    <property type="protein sequence ID" value="WEK33717.1"/>
    <property type="molecule type" value="Genomic_DNA"/>
</dbReference>
<dbReference type="Proteomes" id="UP001220610">
    <property type="component" value="Chromosome"/>
</dbReference>
<protein>
    <submittedName>
        <fullName evidence="1">Uncharacterized protein</fullName>
    </submittedName>
</protein>
<name>A0AAJ5WN91_9BACT</name>
<proteinExistence type="predicted"/>